<dbReference type="Gene3D" id="3.40.50.1440">
    <property type="entry name" value="Tubulin/FtsZ, GTPase domain"/>
    <property type="match status" value="1"/>
</dbReference>
<reference evidence="13" key="1">
    <citation type="submission" date="2020-06" db="EMBL/GenBank/DDBJ databases">
        <title>Unique genomic features of the anaerobic methanotrophic archaea.</title>
        <authorList>
            <person name="Chadwick G.L."/>
            <person name="Skennerton C.T."/>
            <person name="Laso-Perez R."/>
            <person name="Leu A.O."/>
            <person name="Speth D.R."/>
            <person name="Yu H."/>
            <person name="Morgan-Lang C."/>
            <person name="Hatzenpichler R."/>
            <person name="Goudeau D."/>
            <person name="Malmstrom R."/>
            <person name="Brazelton W.J."/>
            <person name="Woyke T."/>
            <person name="Hallam S.J."/>
            <person name="Tyson G.W."/>
            <person name="Wegener G."/>
            <person name="Boetius A."/>
            <person name="Orphan V."/>
        </authorList>
    </citation>
    <scope>NUCLEOTIDE SEQUENCE</scope>
</reference>
<dbReference type="GO" id="GO:0032153">
    <property type="term" value="C:cell division site"/>
    <property type="evidence" value="ECO:0007669"/>
    <property type="project" value="UniProtKB-UniRule"/>
</dbReference>
<keyword evidence="5 8" id="KW-0342">GTP-binding</keyword>
<dbReference type="FunFam" id="3.40.50.1440:FF:000023">
    <property type="entry name" value="Cell division protein FtsZ"/>
    <property type="match status" value="1"/>
</dbReference>
<comment type="subunit">
    <text evidence="8">Homodimer. Polymerizes to form a dynamic ring structure in a strictly GTP-dependent manner. Interacts directly with several other division proteins.</text>
</comment>
<keyword evidence="6 8" id="KW-0717">Septation</keyword>
<feature type="binding site" evidence="8">
    <location>
        <position position="169"/>
    </location>
    <ligand>
        <name>GTP</name>
        <dbReference type="ChEBI" id="CHEBI:37565"/>
    </ligand>
</feature>
<dbReference type="GO" id="GO:0003924">
    <property type="term" value="F:GTPase activity"/>
    <property type="evidence" value="ECO:0007669"/>
    <property type="project" value="UniProtKB-UniRule"/>
</dbReference>
<feature type="binding site" evidence="8">
    <location>
        <begin position="51"/>
        <end position="55"/>
    </location>
    <ligand>
        <name>GTP</name>
        <dbReference type="ChEBI" id="CHEBI:37565"/>
    </ligand>
</feature>
<evidence type="ECO:0000256" key="10">
    <source>
        <dbReference type="RuleBase" id="RU003360"/>
    </source>
</evidence>
<dbReference type="PRINTS" id="PR00423">
    <property type="entry name" value="CELLDVISFTSZ"/>
</dbReference>
<dbReference type="AlphaFoldDB" id="A0A7G9YQ78"/>
<dbReference type="GO" id="GO:0043093">
    <property type="term" value="P:FtsZ-dependent cytokinesis"/>
    <property type="evidence" value="ECO:0007669"/>
    <property type="project" value="UniProtKB-UniRule"/>
</dbReference>
<dbReference type="PROSITE" id="PS01135">
    <property type="entry name" value="FTSZ_2"/>
    <property type="match status" value="1"/>
</dbReference>
<keyword evidence="4 8" id="KW-0547">Nucleotide-binding</keyword>
<protein>
    <recommendedName>
        <fullName evidence="8 9">Cell division protein FtsZ</fullName>
    </recommendedName>
</protein>
<feature type="domain" description="Tubulin/FtsZ GTPase" evidence="11">
    <location>
        <begin position="43"/>
        <end position="234"/>
    </location>
</feature>
<evidence type="ECO:0000256" key="5">
    <source>
        <dbReference type="ARBA" id="ARBA00023134"/>
    </source>
</evidence>
<dbReference type="InterPro" id="IPR003008">
    <property type="entry name" value="Tubulin_FtsZ_GTPase"/>
</dbReference>
<evidence type="ECO:0000256" key="6">
    <source>
        <dbReference type="ARBA" id="ARBA00023210"/>
    </source>
</evidence>
<dbReference type="PANTHER" id="PTHR30314">
    <property type="entry name" value="CELL DIVISION PROTEIN FTSZ-RELATED"/>
    <property type="match status" value="1"/>
</dbReference>
<keyword evidence="3 8" id="KW-0132">Cell division</keyword>
<dbReference type="NCBIfam" id="TIGR00065">
    <property type="entry name" value="ftsZ"/>
    <property type="match status" value="1"/>
</dbReference>
<evidence type="ECO:0000256" key="7">
    <source>
        <dbReference type="ARBA" id="ARBA00023306"/>
    </source>
</evidence>
<dbReference type="GO" id="GO:0051258">
    <property type="term" value="P:protein polymerization"/>
    <property type="evidence" value="ECO:0007669"/>
    <property type="project" value="UniProtKB-UniRule"/>
</dbReference>
<dbReference type="Pfam" id="PF12327">
    <property type="entry name" value="FtsZ_C"/>
    <property type="match status" value="1"/>
</dbReference>
<organism evidence="13">
    <name type="scientific">Candidatus Methanogaster sp. ANME-2c ERB4</name>
    <dbReference type="NCBI Taxonomy" id="2759911"/>
    <lineage>
        <taxon>Archaea</taxon>
        <taxon>Methanobacteriati</taxon>
        <taxon>Methanobacteriota</taxon>
        <taxon>Stenosarchaea group</taxon>
        <taxon>Methanomicrobia</taxon>
        <taxon>Methanosarcinales</taxon>
        <taxon>ANME-2 cluster</taxon>
        <taxon>Candidatus Methanogasteraceae</taxon>
        <taxon>Candidatus Methanogaster</taxon>
    </lineage>
</organism>
<dbReference type="CDD" id="cd02201">
    <property type="entry name" value="FtsZ_type1"/>
    <property type="match status" value="1"/>
</dbReference>
<dbReference type="InterPro" id="IPR045061">
    <property type="entry name" value="FtsZ/CetZ"/>
</dbReference>
<name>A0A7G9YQ78_9EURY</name>
<gene>
    <name evidence="8 13" type="primary">ftsZ</name>
    <name evidence="14" type="ORF">LIFGHNMI_00009</name>
    <name evidence="13" type="ORF">MOOMDFED_00031</name>
</gene>
<dbReference type="GO" id="GO:0005525">
    <property type="term" value="F:GTP binding"/>
    <property type="evidence" value="ECO:0007669"/>
    <property type="project" value="UniProtKB-UniRule"/>
</dbReference>
<dbReference type="SMART" id="SM00864">
    <property type="entry name" value="Tubulin"/>
    <property type="match status" value="1"/>
</dbReference>
<evidence type="ECO:0000256" key="2">
    <source>
        <dbReference type="ARBA" id="ARBA00022490"/>
    </source>
</evidence>
<evidence type="ECO:0000259" key="12">
    <source>
        <dbReference type="SMART" id="SM00865"/>
    </source>
</evidence>
<feature type="binding site" evidence="8">
    <location>
        <position position="216"/>
    </location>
    <ligand>
        <name>GTP</name>
        <dbReference type="ChEBI" id="CHEBI:37565"/>
    </ligand>
</feature>
<evidence type="ECO:0000256" key="9">
    <source>
        <dbReference type="NCBIfam" id="TIGR00065"/>
    </source>
</evidence>
<dbReference type="GO" id="GO:0005737">
    <property type="term" value="C:cytoplasm"/>
    <property type="evidence" value="ECO:0007669"/>
    <property type="project" value="UniProtKB-SubCell"/>
</dbReference>
<dbReference type="InterPro" id="IPR020805">
    <property type="entry name" value="Cell_div_FtsZ_CS"/>
</dbReference>
<evidence type="ECO:0000256" key="1">
    <source>
        <dbReference type="ARBA" id="ARBA00009690"/>
    </source>
</evidence>
<dbReference type="HAMAP" id="MF_00909">
    <property type="entry name" value="FtsZ"/>
    <property type="match status" value="1"/>
</dbReference>
<dbReference type="InterPro" id="IPR036525">
    <property type="entry name" value="Tubulin/FtsZ_GTPase_sf"/>
</dbReference>
<dbReference type="SUPFAM" id="SSF55307">
    <property type="entry name" value="Tubulin C-terminal domain-like"/>
    <property type="match status" value="1"/>
</dbReference>
<dbReference type="InterPro" id="IPR024757">
    <property type="entry name" value="FtsZ_C"/>
</dbReference>
<evidence type="ECO:0000256" key="8">
    <source>
        <dbReference type="HAMAP-Rule" id="MF_00909"/>
    </source>
</evidence>
<dbReference type="InterPro" id="IPR018316">
    <property type="entry name" value="Tubulin/FtsZ_2-layer-sand-dom"/>
</dbReference>
<accession>A0A7G9YQ78</accession>
<comment type="subcellular location">
    <subcellularLocation>
        <location evidence="8">Cytoplasm</location>
    </subcellularLocation>
    <text evidence="8">Assembles at midcell at the inner surface of the cytoplasmic membrane.</text>
</comment>
<dbReference type="InterPro" id="IPR000158">
    <property type="entry name" value="Cell_div_FtsZ"/>
</dbReference>
<comment type="function">
    <text evidence="8">Essential cell division protein that forms a contractile ring structure (Z ring) at the future cell division site. The regulation of the ring assembly controls the timing and the location of cell division. One of the functions of the FtsZ ring is to recruit other cell division proteins to the septum to produce a new cell wall between the dividing cells. Binds GTP and shows GTPase activity.</text>
</comment>
<proteinExistence type="inferred from homology"/>
<dbReference type="SMART" id="SM00865">
    <property type="entry name" value="Tubulin_C"/>
    <property type="match status" value="1"/>
</dbReference>
<evidence type="ECO:0000259" key="11">
    <source>
        <dbReference type="SMART" id="SM00864"/>
    </source>
</evidence>
<dbReference type="Pfam" id="PF00091">
    <property type="entry name" value="Tubulin"/>
    <property type="match status" value="1"/>
</dbReference>
<dbReference type="EMBL" id="MT631406">
    <property type="protein sequence ID" value="QNO50162.1"/>
    <property type="molecule type" value="Genomic_DNA"/>
</dbReference>
<evidence type="ECO:0000256" key="4">
    <source>
        <dbReference type="ARBA" id="ARBA00022741"/>
    </source>
</evidence>
<feature type="binding site" evidence="8">
    <location>
        <position position="173"/>
    </location>
    <ligand>
        <name>GTP</name>
        <dbReference type="ChEBI" id="CHEBI:37565"/>
    </ligand>
</feature>
<evidence type="ECO:0000313" key="13">
    <source>
        <dbReference type="EMBL" id="QNO50162.1"/>
    </source>
</evidence>
<feature type="binding site" evidence="8">
    <location>
        <begin position="138"/>
        <end position="140"/>
    </location>
    <ligand>
        <name>GTP</name>
        <dbReference type="ChEBI" id="CHEBI:37565"/>
    </ligand>
</feature>
<dbReference type="EMBL" id="MT631409">
    <property type="protein sequence ID" value="QNO50212.1"/>
    <property type="molecule type" value="Genomic_DNA"/>
</dbReference>
<evidence type="ECO:0000313" key="14">
    <source>
        <dbReference type="EMBL" id="QNO50212.1"/>
    </source>
</evidence>
<comment type="similarity">
    <text evidence="1 8 10">Belongs to the FtsZ family.</text>
</comment>
<dbReference type="PROSITE" id="PS01134">
    <property type="entry name" value="FTSZ_1"/>
    <property type="match status" value="1"/>
</dbReference>
<dbReference type="PANTHER" id="PTHR30314:SF3">
    <property type="entry name" value="MITOCHONDRIAL DIVISION PROTEIN FSZA"/>
    <property type="match status" value="1"/>
</dbReference>
<keyword evidence="7 8" id="KW-0131">Cell cycle</keyword>
<evidence type="ECO:0000256" key="3">
    <source>
        <dbReference type="ARBA" id="ARBA00022618"/>
    </source>
</evidence>
<dbReference type="InterPro" id="IPR008280">
    <property type="entry name" value="Tub_FtsZ_C"/>
</dbReference>
<feature type="domain" description="Tubulin/FtsZ 2-layer sandwich" evidence="12">
    <location>
        <begin position="236"/>
        <end position="353"/>
    </location>
</feature>
<keyword evidence="2 8" id="KW-0963">Cytoplasm</keyword>
<sequence>MKSIVEDALSRAEMEVESPVYLQDQSTETDQELEKILSELRTNIAVVGCGGGGSNTVQRMMEDGIAGAGLCAMNTDAQHLLYINASQKVLIGRKNTKGLGAGSMPQIGEAAAEESLDEIQGVVAGTDMVFITCGLGGGTGTGAAPIVAKAAQDAGALTISIVTLPFTVEGSIRRSNAEAGLKRLMEVSDTVIVVPNDRLMEVVPRLPLQVAFKVCDEVLLRAVKGITELITKPGLVNLDFADVRTIMQKGGVAMIGLGEAEGENKAAESVKKALRSPLLDVDISGATAALVNVVGGQDMTVAEAEGVVEEVYQRIDPNARLIWGAQIDPSLENSVRTMLVVTGVKSPQIYGKGSGTNVIRKYGIDFVC</sequence>
<dbReference type="SUPFAM" id="SSF52490">
    <property type="entry name" value="Tubulin nucleotide-binding domain-like"/>
    <property type="match status" value="1"/>
</dbReference>